<dbReference type="PANTHER" id="PTHR38730:SF1">
    <property type="entry name" value="SLL7028 PROTEIN"/>
    <property type="match status" value="1"/>
</dbReference>
<feature type="region of interest" description="Disordered" evidence="1">
    <location>
        <begin position="210"/>
        <end position="283"/>
    </location>
</feature>
<dbReference type="EMBL" id="KT353109">
    <property type="protein sequence ID" value="AKY04131.1"/>
    <property type="molecule type" value="Genomic_DNA"/>
</dbReference>
<dbReference type="InterPro" id="IPR018698">
    <property type="entry name" value="VWA-like_dom"/>
</dbReference>
<reference evidence="4 5" key="1">
    <citation type="submission" date="2015-07" db="EMBL/GenBank/DDBJ databases">
        <title>Complete genome of Cronobacter phage PBES 02.</title>
        <authorList>
            <person name="Myung H."/>
        </authorList>
    </citation>
    <scope>NUCLEOTIDE SEQUENCE [LARGE SCALE GENOMIC DNA]</scope>
</reference>
<dbReference type="RefSeq" id="YP_009189092.1">
    <property type="nucleotide sequence ID" value="NC_028672.1"/>
</dbReference>
<feature type="domain" description="Putative metallopeptidase" evidence="3">
    <location>
        <begin position="115"/>
        <end position="350"/>
    </location>
</feature>
<protein>
    <recommendedName>
        <fullName evidence="6">VWA-like domain-containing protein</fullName>
    </recommendedName>
</protein>
<dbReference type="Pfam" id="PF13203">
    <property type="entry name" value="DUF2201_N"/>
    <property type="match status" value="1"/>
</dbReference>
<evidence type="ECO:0008006" key="6">
    <source>
        <dbReference type="Google" id="ProtNLM"/>
    </source>
</evidence>
<dbReference type="KEGG" id="vg:26523461"/>
<feature type="domain" description="VWA-like" evidence="2">
    <location>
        <begin position="383"/>
        <end position="514"/>
    </location>
</feature>
<evidence type="ECO:0000259" key="2">
    <source>
        <dbReference type="Pfam" id="PF09967"/>
    </source>
</evidence>
<accession>A0A0K1YAM2</accession>
<sequence>MFDNIMSAEELELANANTEEAEKLLEAASLQLMRYKPFYGVMLASMPIIRATETINTMATNGRDLFYSPEFVAGMCDKRKALVKQRIDQQITDKKKNAEMKLMIDVFYRRKTAREVALVLEHECDHVVSEHMYRGKGYNFALFNIAADHRINTNAVLNHTTNSEMGTAWFPMGAKTVFDPDKEFGFMKWAYCDFQYADMYAEQIYELLVKNTPPPPPGGGGSAPGDGEKGDQKGDQSQQGNGPMGTDQHPNADGTFSEQDGEDDLSKAMGTDPGAMKPLTQEQKNYNDTVMRRAIENAVQAAGKGAPADARKFVEEAGKPKVNYLRLLRRTIERLFKDNVSYRRLNRRSYSLTRSLRQAGHLTSRQTIGLPSYTKAKTIRAHVFFDVSGSFTDDLLAPTKREIKGLCNQYEDFEVTMAAWSTKVGNICTYTKKNLKEIDNYKIKTTYGTDVQCVFECLDNLDKEPDQIVIYTDGYFSDVSNVKNWAEKYGKKTLWIILGRHGPEWTPPFGTAIDFDKYL</sequence>
<dbReference type="InterPro" id="IPR025154">
    <property type="entry name" value="Put_metallopeptidase_dom"/>
</dbReference>
<name>A0A0K1YAM2_9CAUD</name>
<dbReference type="PANTHER" id="PTHR38730">
    <property type="entry name" value="SLL7028 PROTEIN"/>
    <property type="match status" value="1"/>
</dbReference>
<proteinExistence type="predicted"/>
<keyword evidence="5" id="KW-1185">Reference proteome</keyword>
<evidence type="ECO:0000256" key="1">
    <source>
        <dbReference type="SAM" id="MobiDB-lite"/>
    </source>
</evidence>
<dbReference type="Pfam" id="PF09967">
    <property type="entry name" value="DUF2201"/>
    <property type="match status" value="1"/>
</dbReference>
<dbReference type="GeneID" id="26523461"/>
<evidence type="ECO:0000313" key="4">
    <source>
        <dbReference type="EMBL" id="AKY04131.1"/>
    </source>
</evidence>
<organism evidence="4 5">
    <name type="scientific">Cronobacter phage PBES 02</name>
    <dbReference type="NCBI Taxonomy" id="1684115"/>
    <lineage>
        <taxon>Viruses</taxon>
        <taxon>Duplodnaviria</taxon>
        <taxon>Heunggongvirae</taxon>
        <taxon>Uroviricota</taxon>
        <taxon>Caudoviricetes</taxon>
        <taxon>Vequintavirinae</taxon>
        <taxon>Certrevirus</taxon>
        <taxon>Certrevirus PBES02</taxon>
    </lineage>
</organism>
<dbReference type="Proteomes" id="UP000202736">
    <property type="component" value="Segment"/>
</dbReference>
<evidence type="ECO:0000313" key="5">
    <source>
        <dbReference type="Proteomes" id="UP000202736"/>
    </source>
</evidence>
<evidence type="ECO:0000259" key="3">
    <source>
        <dbReference type="Pfam" id="PF13203"/>
    </source>
</evidence>
<gene>
    <name evidence="4" type="ORF">ADU18_0234</name>
</gene>